<dbReference type="AlphaFoldDB" id="A0A9P8LLK6"/>
<organism evidence="2 3">
    <name type="scientific">Spironucleus salmonicida</name>
    <dbReference type="NCBI Taxonomy" id="348837"/>
    <lineage>
        <taxon>Eukaryota</taxon>
        <taxon>Metamonada</taxon>
        <taxon>Diplomonadida</taxon>
        <taxon>Hexamitidae</taxon>
        <taxon>Hexamitinae</taxon>
        <taxon>Spironucleus</taxon>
    </lineage>
</organism>
<proteinExistence type="predicted"/>
<keyword evidence="1" id="KW-0472">Membrane</keyword>
<name>A0A9P8LLK6_9EUKA</name>
<keyword evidence="1" id="KW-1133">Transmembrane helix</keyword>
<dbReference type="Proteomes" id="UP000018208">
    <property type="component" value="Unassembled WGS sequence"/>
</dbReference>
<feature type="transmembrane region" description="Helical" evidence="1">
    <location>
        <begin position="150"/>
        <end position="167"/>
    </location>
</feature>
<reference evidence="2 3" key="1">
    <citation type="journal article" date="2014" name="PLoS Genet.">
        <title>The Genome of Spironucleus salmonicida Highlights a Fish Pathogen Adapted to Fluctuating Environments.</title>
        <authorList>
            <person name="Xu F."/>
            <person name="Jerlstrom-Hultqvist J."/>
            <person name="Einarsson E."/>
            <person name="Astvaldsson A."/>
            <person name="Svard S.G."/>
            <person name="Andersson J.O."/>
        </authorList>
    </citation>
    <scope>NUCLEOTIDE SEQUENCE [LARGE SCALE GENOMIC DNA]</scope>
    <source>
        <strain evidence="2 3">ATCC 50377</strain>
    </source>
</reference>
<dbReference type="KEGG" id="ssao:94300704"/>
<feature type="transmembrane region" description="Helical" evidence="1">
    <location>
        <begin position="12"/>
        <end position="32"/>
    </location>
</feature>
<dbReference type="GeneID" id="94300704"/>
<protein>
    <submittedName>
        <fullName evidence="2">Transmembrane domain-containing protein</fullName>
    </submittedName>
</protein>
<accession>A0A9P8LLK6</accession>
<evidence type="ECO:0000313" key="3">
    <source>
        <dbReference type="Proteomes" id="UP000018208"/>
    </source>
</evidence>
<feature type="transmembrane region" description="Helical" evidence="1">
    <location>
        <begin position="90"/>
        <end position="115"/>
    </location>
</feature>
<dbReference type="RefSeq" id="XP_067761174.1">
    <property type="nucleotide sequence ID" value="XM_067910487.1"/>
</dbReference>
<feature type="transmembrane region" description="Helical" evidence="1">
    <location>
        <begin position="39"/>
        <end position="56"/>
    </location>
</feature>
<evidence type="ECO:0000256" key="1">
    <source>
        <dbReference type="SAM" id="Phobius"/>
    </source>
</evidence>
<keyword evidence="3" id="KW-1185">Reference proteome</keyword>
<gene>
    <name evidence="2" type="ORF">SS50377_26681</name>
</gene>
<sequence length="214" mass="24576">MIPLDPQNYLLQLILILLTTCINAFFSGYFIYSMHTLNSIFSIIFLNLADIVSLLISSSKYCISKQISTPLLGTQRGITKIQKLYNFEEIFILIAACFLIVNQNQIYITIPIFILSSLLVFKQRFSFILIQLSSLSIILISYFLYQSWQVIIICCLACVSISLKINFNTQIQIKTHKNSRLQLYTPKSRFGKEDLSTLINIFAKGLILVKMFVE</sequence>
<keyword evidence="1 2" id="KW-0812">Transmembrane</keyword>
<dbReference type="EMBL" id="AUWU02000007">
    <property type="protein sequence ID" value="KAH0570401.1"/>
    <property type="molecule type" value="Genomic_DNA"/>
</dbReference>
<evidence type="ECO:0000313" key="2">
    <source>
        <dbReference type="EMBL" id="KAH0570401.1"/>
    </source>
</evidence>
<comment type="caution">
    <text evidence="2">The sequence shown here is derived from an EMBL/GenBank/DDBJ whole genome shotgun (WGS) entry which is preliminary data.</text>
</comment>
<feature type="transmembrane region" description="Helical" evidence="1">
    <location>
        <begin position="127"/>
        <end position="144"/>
    </location>
</feature>